<dbReference type="CDD" id="cd07038">
    <property type="entry name" value="TPP_PYR_PDC_IPDC_like"/>
    <property type="match status" value="1"/>
</dbReference>
<dbReference type="EMBL" id="CP077107">
    <property type="protein sequence ID" value="QXO94774.1"/>
    <property type="molecule type" value="Genomic_DNA"/>
</dbReference>
<dbReference type="PANTHER" id="PTHR43452:SF30">
    <property type="entry name" value="PYRUVATE DECARBOXYLASE ISOZYME 1-RELATED"/>
    <property type="match status" value="1"/>
</dbReference>
<dbReference type="InterPro" id="IPR047214">
    <property type="entry name" value="TPP_PDC_IPDC"/>
</dbReference>
<dbReference type="InterPro" id="IPR012000">
    <property type="entry name" value="Thiamin_PyroP_enz_cen_dom"/>
</dbReference>
<dbReference type="Pfam" id="PF02776">
    <property type="entry name" value="TPP_enzyme_N"/>
    <property type="match status" value="1"/>
</dbReference>
<dbReference type="InterPro" id="IPR012001">
    <property type="entry name" value="Thiamin_PyroP_enz_TPP-bd_dom"/>
</dbReference>
<evidence type="ECO:0008006" key="12">
    <source>
        <dbReference type="Google" id="ProtNLM"/>
    </source>
</evidence>
<name>A0A8F5VL02_METHU</name>
<evidence type="ECO:0000259" key="9">
    <source>
        <dbReference type="Pfam" id="PF02776"/>
    </source>
</evidence>
<comment type="cofactor">
    <cofactor evidence="1">
        <name>thiamine diphosphate</name>
        <dbReference type="ChEBI" id="CHEBI:58937"/>
    </cofactor>
</comment>
<dbReference type="PROSITE" id="PS00187">
    <property type="entry name" value="TPP_ENZYMES"/>
    <property type="match status" value="1"/>
</dbReference>
<evidence type="ECO:0000256" key="4">
    <source>
        <dbReference type="ARBA" id="ARBA00022842"/>
    </source>
</evidence>
<dbReference type="OrthoDB" id="6837at2157"/>
<dbReference type="GO" id="GO:0030976">
    <property type="term" value="F:thiamine pyrophosphate binding"/>
    <property type="evidence" value="ECO:0007669"/>
    <property type="project" value="InterPro"/>
</dbReference>
<feature type="domain" description="Thiamine pyrophosphate enzyme TPP-binding" evidence="8">
    <location>
        <begin position="382"/>
        <end position="522"/>
    </location>
</feature>
<dbReference type="Pfam" id="PF02775">
    <property type="entry name" value="TPP_enzyme_C"/>
    <property type="match status" value="1"/>
</dbReference>
<dbReference type="PANTHER" id="PTHR43452">
    <property type="entry name" value="PYRUVATE DECARBOXYLASE"/>
    <property type="match status" value="1"/>
</dbReference>
<dbReference type="GO" id="GO:0005829">
    <property type="term" value="C:cytosol"/>
    <property type="evidence" value="ECO:0007669"/>
    <property type="project" value="TreeGrafter"/>
</dbReference>
<keyword evidence="4" id="KW-0460">Magnesium</keyword>
<evidence type="ECO:0000313" key="10">
    <source>
        <dbReference type="EMBL" id="QXO94774.1"/>
    </source>
</evidence>
<keyword evidence="3" id="KW-0479">Metal-binding</keyword>
<gene>
    <name evidence="10" type="ORF">KSK55_15940</name>
</gene>
<feature type="domain" description="Thiamine pyrophosphate enzyme central" evidence="7">
    <location>
        <begin position="199"/>
        <end position="299"/>
    </location>
</feature>
<dbReference type="GO" id="GO:0004737">
    <property type="term" value="F:pyruvate decarboxylase activity"/>
    <property type="evidence" value="ECO:0007669"/>
    <property type="project" value="TreeGrafter"/>
</dbReference>
<dbReference type="InterPro" id="IPR012110">
    <property type="entry name" value="PDC/IPDC-like"/>
</dbReference>
<evidence type="ECO:0000313" key="11">
    <source>
        <dbReference type="Proteomes" id="UP000694228"/>
    </source>
</evidence>
<dbReference type="CDD" id="cd02005">
    <property type="entry name" value="TPP_PDC_IPDC"/>
    <property type="match status" value="1"/>
</dbReference>
<accession>A0A8F5VL02</accession>
<evidence type="ECO:0000256" key="2">
    <source>
        <dbReference type="ARBA" id="ARBA00007812"/>
    </source>
</evidence>
<keyword evidence="5 6" id="KW-0786">Thiamine pyrophosphate</keyword>
<sequence length="546" mass="59550">MDEKHLNIGEYLIQKIYESGARHVFGVPGDYILNFYAKLNNSPLELINTSDEEGAAFAADAYARVSGFGVVCVTYTVGGLKVLNATACAFAEKSPLLVIAGAPGYKEREKYPLLHHKPNEYDDSLRMFERITVASTGLENPAEACKEIDRVIQTVLTLKRPGFIELPRDVVDMVVTPASRHKEQAMNPDSSLQTEAGDALVHTINSAKQPVIMAGIGILRHNLVSALESFAEKTNIPVVTTILGKSVLDERNPHFLGVYAGIIGDDAVRAYVESSDCVILLGMLLTDVDMGANTAVISPDLMVTLSDEECSIGNQKFSLPGLMLLPDLLEKELCYHTISGVPVPVRQRLPSFTPSDTKITTKSLVPSINSLIDDRTILITEVGDAVMMSLDITIQRSGGFLCPVYYSTLGFSVPASIGVQAACPDLRPLVLSGDGAFQMTGMEVSTACRYHMNPIVIILNNSGFGTERPMIDGSFNDVARWKYHKIPEITGCGKGYLIRTEQEFVDALKEAYASKELAILDVILDPDDISPQLRRLCQKFSQGVKQ</sequence>
<dbReference type="InterPro" id="IPR000399">
    <property type="entry name" value="TPP-bd_CS"/>
</dbReference>
<dbReference type="InterPro" id="IPR047213">
    <property type="entry name" value="TPP_PYR_PDC_IPDC-like"/>
</dbReference>
<feature type="domain" description="Thiamine pyrophosphate enzyme N-terminal TPP-binding" evidence="9">
    <location>
        <begin position="7"/>
        <end position="115"/>
    </location>
</feature>
<protein>
    <recommendedName>
        <fullName evidence="12">Preprotein translocase subunit Tim44</fullName>
    </recommendedName>
</protein>
<dbReference type="InterPro" id="IPR011766">
    <property type="entry name" value="TPP_enzyme_TPP-bd"/>
</dbReference>
<dbReference type="AlphaFoldDB" id="A0A8F5VL02"/>
<evidence type="ECO:0000259" key="8">
    <source>
        <dbReference type="Pfam" id="PF02775"/>
    </source>
</evidence>
<reference evidence="10 11" key="1">
    <citation type="submission" date="2021-06" db="EMBL/GenBank/DDBJ databases">
        <title>Complete genome sequence of the secondary alcohol utilizing methanogen Methanospirillum hungatei strain GP1.</title>
        <authorList>
            <person name="Day L.A."/>
            <person name="Costa K.C."/>
        </authorList>
    </citation>
    <scope>NUCLEOTIDE SEQUENCE [LARGE SCALE GENOMIC DNA]</scope>
    <source>
        <strain evidence="10 11">GP1</strain>
    </source>
</reference>
<dbReference type="Pfam" id="PF00205">
    <property type="entry name" value="TPP_enzyme_M"/>
    <property type="match status" value="1"/>
</dbReference>
<evidence type="ECO:0000259" key="7">
    <source>
        <dbReference type="Pfam" id="PF00205"/>
    </source>
</evidence>
<evidence type="ECO:0000256" key="3">
    <source>
        <dbReference type="ARBA" id="ARBA00022723"/>
    </source>
</evidence>
<organism evidence="10 11">
    <name type="scientific">Methanospirillum hungatei</name>
    <dbReference type="NCBI Taxonomy" id="2203"/>
    <lineage>
        <taxon>Archaea</taxon>
        <taxon>Methanobacteriati</taxon>
        <taxon>Methanobacteriota</taxon>
        <taxon>Stenosarchaea group</taxon>
        <taxon>Methanomicrobia</taxon>
        <taxon>Methanomicrobiales</taxon>
        <taxon>Methanospirillaceae</taxon>
        <taxon>Methanospirillum</taxon>
    </lineage>
</organism>
<dbReference type="GO" id="GO:0000949">
    <property type="term" value="P:aromatic amino acid family catabolic process to alcohol via Ehrlich pathway"/>
    <property type="evidence" value="ECO:0007669"/>
    <property type="project" value="TreeGrafter"/>
</dbReference>
<dbReference type="Proteomes" id="UP000694228">
    <property type="component" value="Chromosome"/>
</dbReference>
<comment type="similarity">
    <text evidence="2 6">Belongs to the TPP enzyme family.</text>
</comment>
<dbReference type="PIRSF" id="PIRSF036565">
    <property type="entry name" value="Pyruvt_ip_decrb"/>
    <property type="match status" value="1"/>
</dbReference>
<evidence type="ECO:0000256" key="5">
    <source>
        <dbReference type="ARBA" id="ARBA00023052"/>
    </source>
</evidence>
<evidence type="ECO:0000256" key="1">
    <source>
        <dbReference type="ARBA" id="ARBA00001964"/>
    </source>
</evidence>
<dbReference type="GO" id="GO:0000287">
    <property type="term" value="F:magnesium ion binding"/>
    <property type="evidence" value="ECO:0007669"/>
    <property type="project" value="InterPro"/>
</dbReference>
<proteinExistence type="inferred from homology"/>
<evidence type="ECO:0000256" key="6">
    <source>
        <dbReference type="RuleBase" id="RU362132"/>
    </source>
</evidence>